<dbReference type="Pfam" id="PF00061">
    <property type="entry name" value="Lipocalin"/>
    <property type="match status" value="1"/>
</dbReference>
<evidence type="ECO:0000259" key="4">
    <source>
        <dbReference type="Pfam" id="PF00061"/>
    </source>
</evidence>
<dbReference type="PANTHER" id="PTHR10612">
    <property type="entry name" value="APOLIPOPROTEIN D"/>
    <property type="match status" value="1"/>
</dbReference>
<reference evidence="5 6" key="1">
    <citation type="submission" date="2017-12" db="EMBL/GenBank/DDBJ databases">
        <title>Hemimetabolous genomes reveal molecular basis of termite eusociality.</title>
        <authorList>
            <person name="Harrison M.C."/>
            <person name="Jongepier E."/>
            <person name="Robertson H.M."/>
            <person name="Arning N."/>
            <person name="Bitard-Feildel T."/>
            <person name="Chao H."/>
            <person name="Childers C.P."/>
            <person name="Dinh H."/>
            <person name="Doddapaneni H."/>
            <person name="Dugan S."/>
            <person name="Gowin J."/>
            <person name="Greiner C."/>
            <person name="Han Y."/>
            <person name="Hu H."/>
            <person name="Hughes D.S.T."/>
            <person name="Huylmans A.-K."/>
            <person name="Kemena C."/>
            <person name="Kremer L.P.M."/>
            <person name="Lee S.L."/>
            <person name="Lopez-Ezquerra A."/>
            <person name="Mallet L."/>
            <person name="Monroy-Kuhn J.M."/>
            <person name="Moser A."/>
            <person name="Murali S.C."/>
            <person name="Muzny D.M."/>
            <person name="Otani S."/>
            <person name="Piulachs M.-D."/>
            <person name="Poelchau M."/>
            <person name="Qu J."/>
            <person name="Schaub F."/>
            <person name="Wada-Katsumata A."/>
            <person name="Worley K.C."/>
            <person name="Xie Q."/>
            <person name="Ylla G."/>
            <person name="Poulsen M."/>
            <person name="Gibbs R.A."/>
            <person name="Schal C."/>
            <person name="Richards S."/>
            <person name="Belles X."/>
            <person name="Korb J."/>
            <person name="Bornberg-Bauer E."/>
        </authorList>
    </citation>
    <scope>NUCLEOTIDE SEQUENCE [LARGE SCALE GENOMIC DNA]</scope>
    <source>
        <tissue evidence="5">Whole body</tissue>
    </source>
</reference>
<feature type="chain" id="PRO_5014212977" evidence="3">
    <location>
        <begin position="23"/>
        <end position="199"/>
    </location>
</feature>
<keyword evidence="6" id="KW-1185">Reference proteome</keyword>
<dbReference type="OrthoDB" id="9923952at2759"/>
<comment type="similarity">
    <text evidence="1 3">Belongs to the calycin superfamily. Lipocalin family.</text>
</comment>
<dbReference type="Proteomes" id="UP000235965">
    <property type="component" value="Unassembled WGS sequence"/>
</dbReference>
<evidence type="ECO:0000256" key="2">
    <source>
        <dbReference type="ARBA" id="ARBA00023157"/>
    </source>
</evidence>
<dbReference type="PANTHER" id="PTHR10612:SF41">
    <property type="entry name" value="GLIAL LAZARILLO, ISOFORM A"/>
    <property type="match status" value="1"/>
</dbReference>
<dbReference type="Gene3D" id="2.40.128.20">
    <property type="match status" value="1"/>
</dbReference>
<keyword evidence="3" id="KW-0732">Signal</keyword>
<protein>
    <submittedName>
        <fullName evidence="5">Apolipoprotein D</fullName>
    </submittedName>
</protein>
<evidence type="ECO:0000256" key="1">
    <source>
        <dbReference type="ARBA" id="ARBA00006889"/>
    </source>
</evidence>
<dbReference type="InterPro" id="IPR003057">
    <property type="entry name" value="Invtbrt_color"/>
</dbReference>
<dbReference type="SUPFAM" id="SSF50814">
    <property type="entry name" value="Lipocalins"/>
    <property type="match status" value="1"/>
</dbReference>
<sequence length="199" mass="22011">MFGGLGFVTVTLILACCKDISGQSLGFGKCPSYPAMKKLDLRKFEGKWYEVERSFYMMEMFASCTSLNFTATPSGTLKVIVKHINRLSGNPSVSLGTALPVTSGGAELNYRGDTRLPSAVARMMPGSGVYRVLDTDYDNYAILWSCSNLGIMHADLIWVLGRDRELPVQARASVYNRLSELKLDSDRLVLTRQKSCPVF</sequence>
<dbReference type="AlphaFoldDB" id="A0A2J7QBG2"/>
<organism evidence="5 6">
    <name type="scientific">Cryptotermes secundus</name>
    <dbReference type="NCBI Taxonomy" id="105785"/>
    <lineage>
        <taxon>Eukaryota</taxon>
        <taxon>Metazoa</taxon>
        <taxon>Ecdysozoa</taxon>
        <taxon>Arthropoda</taxon>
        <taxon>Hexapoda</taxon>
        <taxon>Insecta</taxon>
        <taxon>Pterygota</taxon>
        <taxon>Neoptera</taxon>
        <taxon>Polyneoptera</taxon>
        <taxon>Dictyoptera</taxon>
        <taxon>Blattodea</taxon>
        <taxon>Blattoidea</taxon>
        <taxon>Termitoidae</taxon>
        <taxon>Kalotermitidae</taxon>
        <taxon>Cryptotermitinae</taxon>
        <taxon>Cryptotermes</taxon>
    </lineage>
</organism>
<dbReference type="InterPro" id="IPR022271">
    <property type="entry name" value="Lipocalin_ApoD"/>
</dbReference>
<dbReference type="InParanoid" id="A0A2J7QBG2"/>
<gene>
    <name evidence="5" type="primary">APOD_1</name>
    <name evidence="5" type="ORF">B7P43_G10017</name>
</gene>
<comment type="caution">
    <text evidence="5">The sequence shown here is derived from an EMBL/GenBank/DDBJ whole genome shotgun (WGS) entry which is preliminary data.</text>
</comment>
<feature type="domain" description="Lipocalin/cytosolic fatty-acid binding" evidence="4">
    <location>
        <begin position="46"/>
        <end position="194"/>
    </location>
</feature>
<dbReference type="EMBL" id="NEVH01016298">
    <property type="protein sequence ID" value="PNF25912.1"/>
    <property type="molecule type" value="Genomic_DNA"/>
</dbReference>
<evidence type="ECO:0000313" key="5">
    <source>
        <dbReference type="EMBL" id="PNF25912.1"/>
    </source>
</evidence>
<dbReference type="FunCoup" id="A0A2J7QBG2">
    <property type="interactions" value="36"/>
</dbReference>
<keyword evidence="2" id="KW-1015">Disulfide bond</keyword>
<dbReference type="InterPro" id="IPR000566">
    <property type="entry name" value="Lipocln_cytosolic_FA-bd_dom"/>
</dbReference>
<evidence type="ECO:0000256" key="3">
    <source>
        <dbReference type="PIRNR" id="PIRNR036893"/>
    </source>
</evidence>
<accession>A0A2J7QBG2</accession>
<name>A0A2J7QBG2_9NEOP</name>
<dbReference type="GO" id="GO:0005737">
    <property type="term" value="C:cytoplasm"/>
    <property type="evidence" value="ECO:0007669"/>
    <property type="project" value="TreeGrafter"/>
</dbReference>
<dbReference type="GO" id="GO:0000302">
    <property type="term" value="P:response to reactive oxygen species"/>
    <property type="evidence" value="ECO:0007669"/>
    <property type="project" value="TreeGrafter"/>
</dbReference>
<dbReference type="PRINTS" id="PR01273">
    <property type="entry name" value="INVTBRTCOLOR"/>
</dbReference>
<feature type="signal peptide" evidence="3">
    <location>
        <begin position="1"/>
        <end position="22"/>
    </location>
</feature>
<keyword evidence="5" id="KW-0449">Lipoprotein</keyword>
<dbReference type="GO" id="GO:0006629">
    <property type="term" value="P:lipid metabolic process"/>
    <property type="evidence" value="ECO:0007669"/>
    <property type="project" value="TreeGrafter"/>
</dbReference>
<proteinExistence type="inferred from homology"/>
<dbReference type="GO" id="GO:0031409">
    <property type="term" value="F:pigment binding"/>
    <property type="evidence" value="ECO:0007669"/>
    <property type="project" value="InterPro"/>
</dbReference>
<dbReference type="InterPro" id="IPR012674">
    <property type="entry name" value="Calycin"/>
</dbReference>
<dbReference type="PIRSF" id="PIRSF036893">
    <property type="entry name" value="Lipocalin_ApoD"/>
    <property type="match status" value="1"/>
</dbReference>
<evidence type="ECO:0000313" key="6">
    <source>
        <dbReference type="Proteomes" id="UP000235965"/>
    </source>
</evidence>
<dbReference type="STRING" id="105785.A0A2J7QBG2"/>